<dbReference type="InterPro" id="IPR004639">
    <property type="entry name" value="4pyrrol_synth_GluAld_NH2Trfase"/>
</dbReference>
<protein>
    <recommendedName>
        <fullName evidence="7">Glutamate-1-semialdehyde 2,1-aminomutase</fullName>
        <shortName evidence="7">GSA</shortName>
        <ecNumber evidence="7">5.4.3.8</ecNumber>
    </recommendedName>
    <alternativeName>
        <fullName evidence="7">Glutamate-1-semialdehyde aminotransferase</fullName>
        <shortName evidence="7">GSA-AT</shortName>
    </alternativeName>
</protein>
<evidence type="ECO:0000256" key="5">
    <source>
        <dbReference type="ARBA" id="ARBA00023235"/>
    </source>
</evidence>
<dbReference type="PANTHER" id="PTHR43713">
    <property type="entry name" value="GLUTAMATE-1-SEMIALDEHYDE 2,1-AMINOMUTASE"/>
    <property type="match status" value="1"/>
</dbReference>
<comment type="caution">
    <text evidence="8">The sequence shown here is derived from an EMBL/GenBank/DDBJ whole genome shotgun (WGS) entry which is preliminary data.</text>
</comment>
<comment type="subunit">
    <text evidence="7">Homodimer.</text>
</comment>
<dbReference type="Gene3D" id="3.40.640.10">
    <property type="entry name" value="Type I PLP-dependent aspartate aminotransferase-like (Major domain)"/>
    <property type="match status" value="1"/>
</dbReference>
<dbReference type="PANTHER" id="PTHR43713:SF3">
    <property type="entry name" value="GLUTAMATE-1-SEMIALDEHYDE 2,1-AMINOMUTASE 1, CHLOROPLASTIC-RELATED"/>
    <property type="match status" value="1"/>
</dbReference>
<dbReference type="NCBIfam" id="NF000818">
    <property type="entry name" value="PRK00062.1"/>
    <property type="match status" value="1"/>
</dbReference>
<dbReference type="Pfam" id="PF00202">
    <property type="entry name" value="Aminotran_3"/>
    <property type="match status" value="1"/>
</dbReference>
<evidence type="ECO:0000256" key="1">
    <source>
        <dbReference type="ARBA" id="ARBA00001933"/>
    </source>
</evidence>
<keyword evidence="9" id="KW-1185">Reference proteome</keyword>
<evidence type="ECO:0000313" key="9">
    <source>
        <dbReference type="Proteomes" id="UP001589896"/>
    </source>
</evidence>
<comment type="catalytic activity">
    <reaction evidence="7">
        <text>(S)-4-amino-5-oxopentanoate = 5-aminolevulinate</text>
        <dbReference type="Rhea" id="RHEA:14265"/>
        <dbReference type="ChEBI" id="CHEBI:57501"/>
        <dbReference type="ChEBI" id="CHEBI:356416"/>
        <dbReference type="EC" id="5.4.3.8"/>
    </reaction>
</comment>
<dbReference type="NCBIfam" id="TIGR00713">
    <property type="entry name" value="hemL"/>
    <property type="match status" value="1"/>
</dbReference>
<dbReference type="Gene3D" id="3.90.1150.10">
    <property type="entry name" value="Aspartate Aminotransferase, domain 1"/>
    <property type="match status" value="1"/>
</dbReference>
<keyword evidence="6 7" id="KW-0627">Porphyrin biosynthesis</keyword>
<evidence type="ECO:0000256" key="4">
    <source>
        <dbReference type="ARBA" id="ARBA00022898"/>
    </source>
</evidence>
<dbReference type="RefSeq" id="WP_386671808.1">
    <property type="nucleotide sequence ID" value="NZ_JBHLTG010000005.1"/>
</dbReference>
<gene>
    <name evidence="7 8" type="primary">hemL</name>
    <name evidence="8" type="ORF">ACFFGH_20605</name>
</gene>
<keyword evidence="7" id="KW-0963">Cytoplasm</keyword>
<comment type="pathway">
    <text evidence="2">Porphyrin-containing compound metabolism; protoporphyrin-IX biosynthesis; 5-aminolevulinate from L-glutamyl-tRNA(Glu): step 2/2.</text>
</comment>
<evidence type="ECO:0000256" key="3">
    <source>
        <dbReference type="ARBA" id="ARBA00008981"/>
    </source>
</evidence>
<dbReference type="HAMAP" id="MF_00375">
    <property type="entry name" value="HemL_aminotrans_3"/>
    <property type="match status" value="1"/>
</dbReference>
<proteinExistence type="inferred from homology"/>
<evidence type="ECO:0000256" key="7">
    <source>
        <dbReference type="HAMAP-Rule" id="MF_00375"/>
    </source>
</evidence>
<dbReference type="CDD" id="cd00610">
    <property type="entry name" value="OAT_like"/>
    <property type="match status" value="1"/>
</dbReference>
<dbReference type="Proteomes" id="UP001589896">
    <property type="component" value="Unassembled WGS sequence"/>
</dbReference>
<evidence type="ECO:0000256" key="2">
    <source>
        <dbReference type="ARBA" id="ARBA00004819"/>
    </source>
</evidence>
<dbReference type="PROSITE" id="PS00600">
    <property type="entry name" value="AA_TRANSFER_CLASS_3"/>
    <property type="match status" value="1"/>
</dbReference>
<reference evidence="8 9" key="1">
    <citation type="submission" date="2024-09" db="EMBL/GenBank/DDBJ databases">
        <authorList>
            <person name="Sun Q."/>
            <person name="Mori K."/>
        </authorList>
    </citation>
    <scope>NUCLEOTIDE SEQUENCE [LARGE SCALE GENOMIC DNA]</scope>
    <source>
        <strain evidence="8 9">KCTC 23076</strain>
    </source>
</reference>
<evidence type="ECO:0000313" key="8">
    <source>
        <dbReference type="EMBL" id="MFC0680243.1"/>
    </source>
</evidence>
<dbReference type="InterPro" id="IPR049704">
    <property type="entry name" value="Aminotrans_3_PPA_site"/>
</dbReference>
<dbReference type="InterPro" id="IPR015424">
    <property type="entry name" value="PyrdxlP-dep_Trfase"/>
</dbReference>
<dbReference type="InterPro" id="IPR015421">
    <property type="entry name" value="PyrdxlP-dep_Trfase_major"/>
</dbReference>
<organism evidence="8 9">
    <name type="scientific">Lysobacter korlensis</name>
    <dbReference type="NCBI Taxonomy" id="553636"/>
    <lineage>
        <taxon>Bacteria</taxon>
        <taxon>Pseudomonadati</taxon>
        <taxon>Pseudomonadota</taxon>
        <taxon>Gammaproteobacteria</taxon>
        <taxon>Lysobacterales</taxon>
        <taxon>Lysobacteraceae</taxon>
        <taxon>Lysobacter</taxon>
    </lineage>
</organism>
<comment type="subcellular location">
    <subcellularLocation>
        <location evidence="7">Cytoplasm</location>
    </subcellularLocation>
</comment>
<keyword evidence="5 7" id="KW-0413">Isomerase</keyword>
<comment type="similarity">
    <text evidence="3 7">Belongs to the class-III pyridoxal-phosphate-dependent aminotransferase family. HemL subfamily.</text>
</comment>
<feature type="modified residue" description="N6-(pyridoxal phosphate)lysine" evidence="7">
    <location>
        <position position="283"/>
    </location>
</feature>
<accession>A0ABV6RWF6</accession>
<sequence>MSDPVSPAIPGNAEQFERAKRSIPGGVNSPVRAFAAVGGDPRFLVSAAGPYVTDVEGREYVDLVGSWGPAILGHAYPAVVEAVQAAAASGLSFGASTPGETELAELIAGRYAVAERRPVERVRLVSTGTEATMTAIRLARGFTGRDLLIKFAGHYHGHSDSLLAEAGSGLATLALPASAGIPEAIAAQTVVLPYNDVEAVREAFVKYEGRIAGVIVEAAAANMGVVLPEPGFNAALAELTAGNGALLIVDEVLTGFRASASGWWGVEAADGAEWAPDLVTFGKVVGGGLPLAAVAGRRDVMEHLAPMGPVYQAGTLSGNPLAVAAGTATLVAADDAVYRRMSEVADALVTGVQDALTSAGVVHTVARAGTLFSVFFRDGAPRNYAEVREQDAFRYPAFFHAALDAGVSLPPSVFEAWFVSAAHDDAAVNRILEALPAAAAAAAAATRTS</sequence>
<dbReference type="SUPFAM" id="SSF53383">
    <property type="entry name" value="PLP-dependent transferases"/>
    <property type="match status" value="1"/>
</dbReference>
<name>A0ABV6RWF6_9GAMM</name>
<dbReference type="GO" id="GO:0042286">
    <property type="term" value="F:glutamate-1-semialdehyde 2,1-aminomutase activity"/>
    <property type="evidence" value="ECO:0007669"/>
    <property type="project" value="UniProtKB-EC"/>
</dbReference>
<dbReference type="EMBL" id="JBHLTG010000005">
    <property type="protein sequence ID" value="MFC0680243.1"/>
    <property type="molecule type" value="Genomic_DNA"/>
</dbReference>
<dbReference type="InterPro" id="IPR005814">
    <property type="entry name" value="Aminotrans_3"/>
</dbReference>
<evidence type="ECO:0000256" key="6">
    <source>
        <dbReference type="ARBA" id="ARBA00023244"/>
    </source>
</evidence>
<keyword evidence="4 7" id="KW-0663">Pyridoxal phosphate</keyword>
<dbReference type="EC" id="5.4.3.8" evidence="7"/>
<comment type="cofactor">
    <cofactor evidence="1 7">
        <name>pyridoxal 5'-phosphate</name>
        <dbReference type="ChEBI" id="CHEBI:597326"/>
    </cofactor>
</comment>
<dbReference type="InterPro" id="IPR015422">
    <property type="entry name" value="PyrdxlP-dep_Trfase_small"/>
</dbReference>